<name>A0A0R0LVS8_9MICR</name>
<evidence type="ECO:0000313" key="3">
    <source>
        <dbReference type="Proteomes" id="UP000051530"/>
    </source>
</evidence>
<dbReference type="OrthoDB" id="2193149at2759"/>
<organism evidence="2 3">
    <name type="scientific">Pseudoloma neurophilia</name>
    <dbReference type="NCBI Taxonomy" id="146866"/>
    <lineage>
        <taxon>Eukaryota</taxon>
        <taxon>Fungi</taxon>
        <taxon>Fungi incertae sedis</taxon>
        <taxon>Microsporidia</taxon>
        <taxon>Pseudoloma</taxon>
    </lineage>
</organism>
<dbReference type="InterPro" id="IPR035969">
    <property type="entry name" value="Rab-GAP_TBC_sf"/>
</dbReference>
<keyword evidence="1" id="KW-0812">Transmembrane</keyword>
<evidence type="ECO:0000256" key="1">
    <source>
        <dbReference type="SAM" id="Phobius"/>
    </source>
</evidence>
<comment type="caution">
    <text evidence="2">The sequence shown here is derived from an EMBL/GenBank/DDBJ whole genome shotgun (WGS) entry which is preliminary data.</text>
</comment>
<dbReference type="AlphaFoldDB" id="A0A0R0LVS8"/>
<keyword evidence="3" id="KW-1185">Reference proteome</keyword>
<dbReference type="VEuPathDB" id="MicrosporidiaDB:M153_9780002025"/>
<proteinExistence type="predicted"/>
<feature type="transmembrane region" description="Helical" evidence="1">
    <location>
        <begin position="213"/>
        <end position="236"/>
    </location>
</feature>
<reference evidence="2 3" key="1">
    <citation type="submission" date="2015-07" db="EMBL/GenBank/DDBJ databases">
        <title>The genome of Pseudoloma neurophilia, a relevant intracellular parasite of the zebrafish.</title>
        <authorList>
            <person name="Ndikumana S."/>
            <person name="Pelin A."/>
            <person name="Sanders J."/>
            <person name="Corradi N."/>
        </authorList>
    </citation>
    <scope>NUCLEOTIDE SEQUENCE [LARGE SCALE GENOMIC DNA]</scope>
    <source>
        <strain evidence="2 3">MK1</strain>
    </source>
</reference>
<keyword evidence="1" id="KW-0472">Membrane</keyword>
<protein>
    <submittedName>
        <fullName evidence="2">Putative Rab-GAP/TBC domain protein</fullName>
    </submittedName>
</protein>
<feature type="transmembrane region" description="Helical" evidence="1">
    <location>
        <begin position="280"/>
        <end position="299"/>
    </location>
</feature>
<keyword evidence="1" id="KW-1133">Transmembrane helix</keyword>
<dbReference type="Proteomes" id="UP000051530">
    <property type="component" value="Unassembled WGS sequence"/>
</dbReference>
<evidence type="ECO:0000313" key="2">
    <source>
        <dbReference type="EMBL" id="KRH93370.1"/>
    </source>
</evidence>
<dbReference type="SUPFAM" id="SSF47923">
    <property type="entry name" value="Ypt/Rab-GAP domain of gyp1p"/>
    <property type="match status" value="1"/>
</dbReference>
<sequence length="302" mass="35656">MATKKSTVDSNTSFTANNLKLDEIINLYEIQYEELPDKKIVRSENDLSTIDVDSKRALPFDKLLTEEERNLFRKDFKRLLLDLPLKYVQSMSEIVGILMYFHYTRNRLRGSLVSLEERENTTSAVNFEYKTRQKTSLYDPELYIIMLRTIYNILLNKYTPLIADEFKLYIHYNNVFLKLMKKRGKKVSSTKSMVYTNSTLTWFNRSLDNMEDIYRIFAMIISCPLNSVFLFLIHYFDEIDNKKKIKLNEAQIITKLIDLEQEFIRIEEEKEKPSTMKKSLAFAFATGAVITGAILFNHFNRK</sequence>
<accession>A0A0R0LVS8</accession>
<dbReference type="EMBL" id="LGUB01000364">
    <property type="protein sequence ID" value="KRH93370.1"/>
    <property type="molecule type" value="Genomic_DNA"/>
</dbReference>
<gene>
    <name evidence="2" type="ORF">M153_9780002025</name>
</gene>